<dbReference type="EMBL" id="FNAY01000019">
    <property type="protein sequence ID" value="SDF86400.1"/>
    <property type="molecule type" value="Genomic_DNA"/>
</dbReference>
<dbReference type="RefSeq" id="WP_175454895.1">
    <property type="nucleotide sequence ID" value="NZ_CP119563.1"/>
</dbReference>
<name>A0A1G7PLZ6_RHOCA</name>
<sequence length="49" mass="5521">MVLRPISDEGRQWFEDNVGDPEPGGIYTCEPRMAQDILQAAARDLLSMQ</sequence>
<gene>
    <name evidence="1" type="ORF">SAMN04244550_02980</name>
</gene>
<accession>A0A1G7PLZ6</accession>
<proteinExistence type="predicted"/>
<protein>
    <submittedName>
        <fullName evidence="1">Uncharacterized protein</fullName>
    </submittedName>
</protein>
<evidence type="ECO:0000313" key="2">
    <source>
        <dbReference type="Proteomes" id="UP000183812"/>
    </source>
</evidence>
<organism evidence="1 2">
    <name type="scientific">Rhodobacter capsulatus</name>
    <name type="common">Rhodopseudomonas capsulata</name>
    <dbReference type="NCBI Taxonomy" id="1061"/>
    <lineage>
        <taxon>Bacteria</taxon>
        <taxon>Pseudomonadati</taxon>
        <taxon>Pseudomonadota</taxon>
        <taxon>Alphaproteobacteria</taxon>
        <taxon>Rhodobacterales</taxon>
        <taxon>Rhodobacter group</taxon>
        <taxon>Rhodobacter</taxon>
    </lineage>
</organism>
<evidence type="ECO:0000313" key="1">
    <source>
        <dbReference type="EMBL" id="SDF86400.1"/>
    </source>
</evidence>
<dbReference type="Proteomes" id="UP000183812">
    <property type="component" value="Unassembled WGS sequence"/>
</dbReference>
<reference evidence="1 2" key="1">
    <citation type="submission" date="2016-10" db="EMBL/GenBank/DDBJ databases">
        <authorList>
            <person name="de Groot N.N."/>
        </authorList>
    </citation>
    <scope>NUCLEOTIDE SEQUENCE [LARGE SCALE GENOMIC DNA]</scope>
    <source>
        <strain evidence="2">DSM 938 / 37b4</strain>
    </source>
</reference>
<dbReference type="AlphaFoldDB" id="A0A1G7PLZ6"/>